<accession>A0A8J5I797</accession>
<sequence>MSVTRVRVISFQPDPITLGLFEWAFSIFNAVSREGSLEHLDDGHRRWMKCPSATCLWPAAPPSHRVTAALVLNLPSPAFYTGGSDGSIVWWSLAALPEIRPVALLCGHASTISDLSPCSSSEFDLHGPKALLSACADGVLCVWTAASGRCRRRRKLPPWAGSPSLVSPLPSSPRYACIICTSPDSVGHHAPEGSRCAVVIVDSWSLNVLRTVFHGSLPIGPVKSMMVIPLSDDGGQKRHDAILVDGHGKTKFFRVSEKEHDGEETTSPQRDSSSDATASISGRSFQDEPNAVAVAVSIDGKILALIWADYCVFKLVKDGATLGEIHLAGSSLLNEYSSKKSLLIGGMFLREEDEQNPSEPEDLADGFTRRFFAWSNTGAGVVYMVSISDATFKFQLLCEIPANPNILDENKSVHFCQLNQCLVRAESLCFRVGGSLVWKPVITNWCITKSEGMVDGRPYATEMLGEGSFSVEPAFACMNAVEEGAEKNIQDSYLGYSSGSSGKYGDGSSDFFGVNNAVSSSMVLSEDLYGPYAVVYGFYNGQIEICQFVNVFHEENSCSGRSNNSNYLQISDRVFDGHTGAVLGLAAHRMAPYSEELTFHNVLISGSMDCTTRIWNMDTGNLILVMHHHVAPIRQIILPPTWTCHPWNNCFLSVGEDCYVALVSLETLRVERMFPGHPSYPSMVAWDSTKGYIACLCRNLQSLSDAVSVLYLWDVKTGVRERIIRGTASQSMFDHFCKGIHKNSITGTILGGTTSASSLHLSAPKDAIISLSNVKPEAGAILSKTVKSHRSMDSFDSNTNQLENTKARKPILMRTPNTCDVDHDLARDISTSQTKSQRASRKKHPVKCSCPFPGIAVLKFDLSSLMFPLSIQNSDKQINVQVSENDITEPGGRHKSSTFNSQGPDSRLIKGSLEGHILRFSLCFLHLWDVDDELDKVLEDEMHICKPEGCRIGAGVIGDRGSLTLMFPGLCSTLKLWKSSHEFSAMRSLTIVSLAQRMITILHTCATASSALAAFYTRNFAEKVPEIKPPLLQFFLSVGMTLLIVIVSQIFGNPVVGFLHLILELNILQFQLLVSFWQDPSEHVRMAARSLFHCAAPRAAPHPLCCQKTTDPESTSSAFISSVNNEHSSGYLDRSAQIFTSVESEIASIISWLESFEFQEWTLWIRGTNQDAIASNIVVAGALVVWYPIIVKNTLPKLVVNQLLKLVMSANDRYSSTAAELLAEGMENTWQLCLGHEIPHLIGDIFFQIECLSGSPAKNTIQNTAVAVTIREALVEILLPSLAMADVLGYLNVIERQIWATSSDSPVHIVSIKTLIRVVRGSPKLLAPYLDKVVHHILQTMDPGNLVMRKACFSSAMIALREVSRVFPMVSLNETSTRLAVGDAIGDISTSAIRVYDIESVSKIKVLDASGPPGLPSLLEESSNSRITTVITALTFSPDGEGLVAFSSNGLMIRWWSLGTAWWEKLSRSLVPVQCTKLIFVPPEGFSPNSSRSSMISSFLGFPKQNSQDEMQEPDDADLLKPLIHSLDLSYRLQWVNPRKVGLIRHGHELGTFQL</sequence>
<feature type="compositionally biased region" description="Polar residues" evidence="2">
    <location>
        <begin position="265"/>
        <end position="282"/>
    </location>
</feature>
<reference evidence="4 5" key="1">
    <citation type="submission" date="2020-08" db="EMBL/GenBank/DDBJ databases">
        <title>Plant Genome Project.</title>
        <authorList>
            <person name="Zhang R.-G."/>
        </authorList>
    </citation>
    <scope>NUCLEOTIDE SEQUENCE [LARGE SCALE GENOMIC DNA]</scope>
    <source>
        <tissue evidence="4">Rhizome</tissue>
    </source>
</reference>
<organism evidence="4 5">
    <name type="scientific">Zingiber officinale</name>
    <name type="common">Ginger</name>
    <name type="synonym">Amomum zingiber</name>
    <dbReference type="NCBI Taxonomy" id="94328"/>
    <lineage>
        <taxon>Eukaryota</taxon>
        <taxon>Viridiplantae</taxon>
        <taxon>Streptophyta</taxon>
        <taxon>Embryophyta</taxon>
        <taxon>Tracheophyta</taxon>
        <taxon>Spermatophyta</taxon>
        <taxon>Magnoliopsida</taxon>
        <taxon>Liliopsida</taxon>
        <taxon>Zingiberales</taxon>
        <taxon>Zingiberaceae</taxon>
        <taxon>Zingiber</taxon>
    </lineage>
</organism>
<dbReference type="EMBL" id="JACMSC010000003">
    <property type="protein sequence ID" value="KAG6530106.1"/>
    <property type="molecule type" value="Genomic_DNA"/>
</dbReference>
<feature type="transmembrane region" description="Helical" evidence="3">
    <location>
        <begin position="998"/>
        <end position="1019"/>
    </location>
</feature>
<keyword evidence="3" id="KW-0472">Membrane</keyword>
<dbReference type="PANTHER" id="PTHR44099:SF4">
    <property type="entry name" value="RABCONNECTIN-3B, ISOFORM A"/>
    <property type="match status" value="1"/>
</dbReference>
<dbReference type="Pfam" id="PF00400">
    <property type="entry name" value="WD40"/>
    <property type="match status" value="2"/>
</dbReference>
<keyword evidence="3" id="KW-0812">Transmembrane</keyword>
<dbReference type="InterPro" id="IPR001680">
    <property type="entry name" value="WD40_rpt"/>
</dbReference>
<feature type="transmembrane region" description="Helical" evidence="3">
    <location>
        <begin position="1031"/>
        <end position="1051"/>
    </location>
</feature>
<dbReference type="SUPFAM" id="SSF48371">
    <property type="entry name" value="ARM repeat"/>
    <property type="match status" value="1"/>
</dbReference>
<dbReference type="SUPFAM" id="SSF50978">
    <property type="entry name" value="WD40 repeat-like"/>
    <property type="match status" value="1"/>
</dbReference>
<name>A0A8J5I797_ZINOF</name>
<evidence type="ECO:0000313" key="5">
    <source>
        <dbReference type="Proteomes" id="UP000734854"/>
    </source>
</evidence>
<dbReference type="InterPro" id="IPR016024">
    <property type="entry name" value="ARM-type_fold"/>
</dbReference>
<keyword evidence="5" id="KW-1185">Reference proteome</keyword>
<feature type="region of interest" description="Disordered" evidence="2">
    <location>
        <begin position="255"/>
        <end position="282"/>
    </location>
</feature>
<keyword evidence="3" id="KW-1133">Transmembrane helix</keyword>
<gene>
    <name evidence="4" type="ORF">ZIOFF_012327</name>
</gene>
<evidence type="ECO:0000313" key="4">
    <source>
        <dbReference type="EMBL" id="KAG6530106.1"/>
    </source>
</evidence>
<dbReference type="PROSITE" id="PS50082">
    <property type="entry name" value="WD_REPEATS_2"/>
    <property type="match status" value="1"/>
</dbReference>
<evidence type="ECO:0008006" key="6">
    <source>
        <dbReference type="Google" id="ProtNLM"/>
    </source>
</evidence>
<dbReference type="Gene3D" id="2.130.10.10">
    <property type="entry name" value="YVTN repeat-like/Quinoprotein amine dehydrogenase"/>
    <property type="match status" value="2"/>
</dbReference>
<feature type="transmembrane region" description="Helical" evidence="3">
    <location>
        <begin position="1057"/>
        <end position="1077"/>
    </location>
</feature>
<dbReference type="GO" id="GO:0005737">
    <property type="term" value="C:cytoplasm"/>
    <property type="evidence" value="ECO:0007669"/>
    <property type="project" value="TreeGrafter"/>
</dbReference>
<dbReference type="Proteomes" id="UP000734854">
    <property type="component" value="Unassembled WGS sequence"/>
</dbReference>
<dbReference type="InterPro" id="IPR036322">
    <property type="entry name" value="WD40_repeat_dom_sf"/>
</dbReference>
<proteinExistence type="predicted"/>
<feature type="repeat" description="WD" evidence="1">
    <location>
        <begin position="601"/>
        <end position="625"/>
    </location>
</feature>
<dbReference type="PANTHER" id="PTHR44099">
    <property type="entry name" value="RABCONNECTIN-3B, ISOFORM A"/>
    <property type="match status" value="1"/>
</dbReference>
<evidence type="ECO:0000256" key="1">
    <source>
        <dbReference type="PROSITE-ProRule" id="PRU00221"/>
    </source>
</evidence>
<evidence type="ECO:0000256" key="3">
    <source>
        <dbReference type="SAM" id="Phobius"/>
    </source>
</evidence>
<feature type="transmembrane region" description="Helical" evidence="3">
    <location>
        <begin position="1172"/>
        <end position="1190"/>
    </location>
</feature>
<dbReference type="InterPro" id="IPR049916">
    <property type="entry name" value="WDR72-like"/>
</dbReference>
<comment type="caution">
    <text evidence="4">The sequence shown here is derived from an EMBL/GenBank/DDBJ whole genome shotgun (WGS) entry which is preliminary data.</text>
</comment>
<feature type="region of interest" description="Disordered" evidence="2">
    <location>
        <begin position="885"/>
        <end position="904"/>
    </location>
</feature>
<evidence type="ECO:0000256" key="2">
    <source>
        <dbReference type="SAM" id="MobiDB-lite"/>
    </source>
</evidence>
<keyword evidence="1" id="KW-0853">WD repeat</keyword>
<dbReference type="SUPFAM" id="SSF82171">
    <property type="entry name" value="DPP6 N-terminal domain-like"/>
    <property type="match status" value="1"/>
</dbReference>
<dbReference type="SUPFAM" id="SSF101908">
    <property type="entry name" value="Putative isomerase YbhE"/>
    <property type="match status" value="1"/>
</dbReference>
<dbReference type="SMART" id="SM00320">
    <property type="entry name" value="WD40"/>
    <property type="match status" value="6"/>
</dbReference>
<protein>
    <recommendedName>
        <fullName evidence="6">Transducin/WD40 repeat-like superfamily protein</fullName>
    </recommendedName>
</protein>
<dbReference type="InterPro" id="IPR015943">
    <property type="entry name" value="WD40/YVTN_repeat-like_dom_sf"/>
</dbReference>